<dbReference type="AlphaFoldDB" id="A0A1F7S0D9"/>
<evidence type="ECO:0000313" key="2">
    <source>
        <dbReference type="Proteomes" id="UP000179266"/>
    </source>
</evidence>
<proteinExistence type="predicted"/>
<evidence type="ECO:0000313" key="1">
    <source>
        <dbReference type="EMBL" id="OGL47286.1"/>
    </source>
</evidence>
<reference evidence="1 2" key="1">
    <citation type="journal article" date="2016" name="Nat. Commun.">
        <title>Thousands of microbial genomes shed light on interconnected biogeochemical processes in an aquifer system.</title>
        <authorList>
            <person name="Anantharaman K."/>
            <person name="Brown C.T."/>
            <person name="Hug L.A."/>
            <person name="Sharon I."/>
            <person name="Castelle C.J."/>
            <person name="Probst A.J."/>
            <person name="Thomas B.C."/>
            <person name="Singh A."/>
            <person name="Wilkins M.J."/>
            <person name="Karaoz U."/>
            <person name="Brodie E.L."/>
            <person name="Williams K.H."/>
            <person name="Hubbard S.S."/>
            <person name="Banfield J.F."/>
        </authorList>
    </citation>
    <scope>NUCLEOTIDE SEQUENCE [LARGE SCALE GENOMIC DNA]</scope>
</reference>
<dbReference type="Proteomes" id="UP000179266">
    <property type="component" value="Unassembled WGS sequence"/>
</dbReference>
<organism evidence="1 2">
    <name type="scientific">Candidatus Schekmanbacteria bacterium RBG_13_48_7</name>
    <dbReference type="NCBI Taxonomy" id="1817878"/>
    <lineage>
        <taxon>Bacteria</taxon>
        <taxon>Candidatus Schekmaniibacteriota</taxon>
    </lineage>
</organism>
<gene>
    <name evidence="1" type="ORF">A2161_12515</name>
</gene>
<protein>
    <submittedName>
        <fullName evidence="1">Uncharacterized protein</fullName>
    </submittedName>
</protein>
<name>A0A1F7S0D9_9BACT</name>
<comment type="caution">
    <text evidence="1">The sequence shown here is derived from an EMBL/GenBank/DDBJ whole genome shotgun (WGS) entry which is preliminary data.</text>
</comment>
<dbReference type="EMBL" id="MGDD01000088">
    <property type="protein sequence ID" value="OGL47286.1"/>
    <property type="molecule type" value="Genomic_DNA"/>
</dbReference>
<sequence>MRDPIIEEVRKHRMTHTRKFRGNLSAICADLRRIQIDSGYKVIRLAPRKLKSSKRSNQRSKVSG</sequence>
<accession>A0A1F7S0D9</accession>